<dbReference type="EMBL" id="HBUE01094549">
    <property type="protein sequence ID" value="CAG6482833.1"/>
    <property type="molecule type" value="Transcribed_RNA"/>
</dbReference>
<dbReference type="Pfam" id="PF00023">
    <property type="entry name" value="Ank"/>
    <property type="match status" value="2"/>
</dbReference>
<evidence type="ECO:0000259" key="10">
    <source>
        <dbReference type="PROSITE" id="PS50097"/>
    </source>
</evidence>
<feature type="repeat" description="ANK" evidence="6">
    <location>
        <begin position="555"/>
        <end position="587"/>
    </location>
</feature>
<evidence type="ECO:0000313" key="12">
    <source>
        <dbReference type="EMBL" id="CAG6482833.1"/>
    </source>
</evidence>
<dbReference type="CDD" id="cd15728">
    <property type="entry name" value="FYVE_ANFY1"/>
    <property type="match status" value="1"/>
</dbReference>
<keyword evidence="3 7" id="KW-0863">Zinc-finger</keyword>
<feature type="coiled-coil region" evidence="8">
    <location>
        <begin position="1"/>
        <end position="42"/>
    </location>
</feature>
<dbReference type="GO" id="GO:0008270">
    <property type="term" value="F:zinc ion binding"/>
    <property type="evidence" value="ECO:0007669"/>
    <property type="project" value="UniProtKB-KW"/>
</dbReference>
<feature type="repeat" description="ANK" evidence="6">
    <location>
        <begin position="1011"/>
        <end position="1043"/>
    </location>
</feature>
<dbReference type="Pfam" id="PF00651">
    <property type="entry name" value="BTB"/>
    <property type="match status" value="1"/>
</dbReference>
<dbReference type="Gene3D" id="1.25.40.20">
    <property type="entry name" value="Ankyrin repeat-containing domain"/>
    <property type="match status" value="6"/>
</dbReference>
<dbReference type="SMART" id="SM00064">
    <property type="entry name" value="FYVE"/>
    <property type="match status" value="1"/>
</dbReference>
<dbReference type="SMART" id="SM00248">
    <property type="entry name" value="ANK"/>
    <property type="match status" value="22"/>
</dbReference>
<dbReference type="PROSITE" id="PS50178">
    <property type="entry name" value="ZF_FYVE"/>
    <property type="match status" value="1"/>
</dbReference>
<dbReference type="SUPFAM" id="SSF57903">
    <property type="entry name" value="FYVE/PHD zinc finger"/>
    <property type="match status" value="1"/>
</dbReference>
<feature type="repeat" description="ANK" evidence="6">
    <location>
        <begin position="736"/>
        <end position="768"/>
    </location>
</feature>
<feature type="repeat" description="ANK" evidence="6">
    <location>
        <begin position="872"/>
        <end position="904"/>
    </location>
</feature>
<dbReference type="PANTHER" id="PTHR24198:SF191">
    <property type="entry name" value="RABANKYRIN-5-LIKE"/>
    <property type="match status" value="1"/>
</dbReference>
<keyword evidence="4" id="KW-0862">Zinc</keyword>
<dbReference type="InterPro" id="IPR017455">
    <property type="entry name" value="Znf_FYVE-rel"/>
</dbReference>
<dbReference type="EMBL" id="HBUE01094548">
    <property type="protein sequence ID" value="CAG6482832.1"/>
    <property type="molecule type" value="Transcribed_RNA"/>
</dbReference>
<proteinExistence type="predicted"/>
<dbReference type="InterPro" id="IPR011333">
    <property type="entry name" value="SKP1/BTB/POZ_sf"/>
</dbReference>
<evidence type="ECO:0000256" key="9">
    <source>
        <dbReference type="SAM" id="MobiDB-lite"/>
    </source>
</evidence>
<dbReference type="PROSITE" id="PS50097">
    <property type="entry name" value="BTB"/>
    <property type="match status" value="1"/>
</dbReference>
<dbReference type="InterPro" id="IPR002110">
    <property type="entry name" value="Ankyrin_rpt"/>
</dbReference>
<dbReference type="InterPro" id="IPR000306">
    <property type="entry name" value="Znf_FYVE"/>
</dbReference>
<evidence type="ECO:0000259" key="11">
    <source>
        <dbReference type="PROSITE" id="PS50178"/>
    </source>
</evidence>
<dbReference type="InterPro" id="IPR013083">
    <property type="entry name" value="Znf_RING/FYVE/PHD"/>
</dbReference>
<protein>
    <submittedName>
        <fullName evidence="12">Rabankyrin-5</fullName>
    </submittedName>
</protein>
<feature type="repeat" description="ANK" evidence="6">
    <location>
        <begin position="938"/>
        <end position="959"/>
    </location>
</feature>
<dbReference type="PANTHER" id="PTHR24198">
    <property type="entry name" value="ANKYRIN REPEAT AND PROTEIN KINASE DOMAIN-CONTAINING PROTEIN"/>
    <property type="match status" value="1"/>
</dbReference>
<dbReference type="SUPFAM" id="SSF54695">
    <property type="entry name" value="POZ domain"/>
    <property type="match status" value="1"/>
</dbReference>
<evidence type="ECO:0000256" key="1">
    <source>
        <dbReference type="ARBA" id="ARBA00022723"/>
    </source>
</evidence>
<name>A0A8D8FU44_CULPI</name>
<dbReference type="InterPro" id="IPR000210">
    <property type="entry name" value="BTB/POZ_dom"/>
</dbReference>
<evidence type="ECO:0000256" key="4">
    <source>
        <dbReference type="ARBA" id="ARBA00022833"/>
    </source>
</evidence>
<dbReference type="SMART" id="SM00225">
    <property type="entry name" value="BTB"/>
    <property type="match status" value="1"/>
</dbReference>
<feature type="repeat" description="ANK" evidence="6">
    <location>
        <begin position="837"/>
        <end position="869"/>
    </location>
</feature>
<feature type="repeat" description="ANK" evidence="6">
    <location>
        <begin position="588"/>
        <end position="620"/>
    </location>
</feature>
<dbReference type="PRINTS" id="PR01415">
    <property type="entry name" value="ANKYRIN"/>
</dbReference>
<dbReference type="Pfam" id="PF12796">
    <property type="entry name" value="Ank_2"/>
    <property type="match status" value="5"/>
</dbReference>
<evidence type="ECO:0000256" key="2">
    <source>
        <dbReference type="ARBA" id="ARBA00022737"/>
    </source>
</evidence>
<dbReference type="PROSITE" id="PS50088">
    <property type="entry name" value="ANK_REPEAT"/>
    <property type="match status" value="11"/>
</dbReference>
<dbReference type="InterPro" id="IPR011011">
    <property type="entry name" value="Znf_FYVE_PHD"/>
</dbReference>
<evidence type="ECO:0000256" key="5">
    <source>
        <dbReference type="ARBA" id="ARBA00023043"/>
    </source>
</evidence>
<keyword evidence="1" id="KW-0479">Metal-binding</keyword>
<feature type="region of interest" description="Disordered" evidence="9">
    <location>
        <begin position="716"/>
        <end position="735"/>
    </location>
</feature>
<accession>A0A8D8FU44</accession>
<evidence type="ECO:0000256" key="7">
    <source>
        <dbReference type="PROSITE-ProRule" id="PRU00091"/>
    </source>
</evidence>
<dbReference type="InterPro" id="IPR036770">
    <property type="entry name" value="Ankyrin_rpt-contain_sf"/>
</dbReference>
<keyword evidence="8" id="KW-0175">Coiled coil</keyword>
<dbReference type="Pfam" id="PF01363">
    <property type="entry name" value="FYVE"/>
    <property type="match status" value="1"/>
</dbReference>
<reference evidence="12" key="1">
    <citation type="submission" date="2021-05" db="EMBL/GenBank/DDBJ databases">
        <authorList>
            <person name="Alioto T."/>
            <person name="Alioto T."/>
            <person name="Gomez Garrido J."/>
        </authorList>
    </citation>
    <scope>NUCLEOTIDE SEQUENCE</scope>
</reference>
<dbReference type="EMBL" id="HBUE01094547">
    <property type="protein sequence ID" value="CAG6482831.1"/>
    <property type="molecule type" value="Transcribed_RNA"/>
</dbReference>
<feature type="domain" description="BTB" evidence="10">
    <location>
        <begin position="72"/>
        <end position="134"/>
    </location>
</feature>
<dbReference type="InterPro" id="IPR049764">
    <property type="entry name" value="ANFY1_FYVE"/>
</dbReference>
<organism evidence="12">
    <name type="scientific">Culex pipiens</name>
    <name type="common">House mosquito</name>
    <dbReference type="NCBI Taxonomy" id="7175"/>
    <lineage>
        <taxon>Eukaryota</taxon>
        <taxon>Metazoa</taxon>
        <taxon>Ecdysozoa</taxon>
        <taxon>Arthropoda</taxon>
        <taxon>Hexapoda</taxon>
        <taxon>Insecta</taxon>
        <taxon>Pterygota</taxon>
        <taxon>Neoptera</taxon>
        <taxon>Endopterygota</taxon>
        <taxon>Diptera</taxon>
        <taxon>Nematocera</taxon>
        <taxon>Culicoidea</taxon>
        <taxon>Culicidae</taxon>
        <taxon>Culicinae</taxon>
        <taxon>Culicini</taxon>
        <taxon>Culex</taxon>
        <taxon>Culex</taxon>
    </lineage>
</organism>
<feature type="repeat" description="ANK" evidence="6">
    <location>
        <begin position="370"/>
        <end position="395"/>
    </location>
</feature>
<feature type="domain" description="FYVE-type" evidence="11">
    <location>
        <begin position="1072"/>
        <end position="1132"/>
    </location>
</feature>
<feature type="repeat" description="ANK" evidence="6">
    <location>
        <begin position="477"/>
        <end position="509"/>
    </location>
</feature>
<keyword evidence="5 6" id="KW-0040">ANK repeat</keyword>
<dbReference type="AlphaFoldDB" id="A0A8D8FU44"/>
<dbReference type="Gene3D" id="3.30.40.10">
    <property type="entry name" value="Zinc/RING finger domain, C3HC4 (zinc finger)"/>
    <property type="match status" value="1"/>
</dbReference>
<feature type="repeat" description="ANK" evidence="6">
    <location>
        <begin position="769"/>
        <end position="802"/>
    </location>
</feature>
<dbReference type="CDD" id="cd18501">
    <property type="entry name" value="BACK_ANKFY1_Rank5"/>
    <property type="match status" value="1"/>
</dbReference>
<evidence type="ECO:0000256" key="6">
    <source>
        <dbReference type="PROSITE-ProRule" id="PRU00023"/>
    </source>
</evidence>
<evidence type="ECO:0000256" key="8">
    <source>
        <dbReference type="SAM" id="Coils"/>
    </source>
</evidence>
<dbReference type="SUPFAM" id="SSF48403">
    <property type="entry name" value="Ankyrin repeat"/>
    <property type="match status" value="4"/>
</dbReference>
<sequence>MASASNDSVKLEKHLKLLKEEYTKLQKNYAELERKYSKAAASSDDHDLGEFSSFCSRLVMTVATLYGRKTYSDITVKLKDKTMPAHKFVLNARSEEWREEVIADKTELDWSDLDADVGYALLRWIYTDVVDLQHDSLALDLLKTSHRFKLPGLMGLCERALVSSVSVRSCVRFYCVAEEVGAANLLEYCSGLISTHWEDLTPQDFEHMSGPLLYKMLKSKTKHPLHAAVRLLREDVVFLCLVENDGSLSEIVNSLSPQGQLPLGLALMGRSAAIAQTLLETGGADINAFTSDGCTLLIDSIKRGDGYTAQFLLDKGCNVDLVTRDTSDTALHLVCTYAERSTDSETFRDMLSIGRQLLKRRADPNVQNNKGYTALHIAIASQHVDIIDELLSDGVANLDTNIRTLEEKCALQFALMPPHTDGPPFDLARRLLEKGARPNPIHADSGDSLLHTLAKHRLEDAAMFLAEYANLNHVNKSGLTPLHLASAQGLSNLVRTLLEKGASPNLQSGVAELKTALHFAVESNNSDVIMAFIDYKNAASEPAAETMDFNLKNAMGDSPLSLALSLGYNDLVPLLIKGGADVNARNGQDMTLLHQAILKEDSKTAVFLIHQGADMNALTADQESPLQLAIHCRLPDVVDALCIGGVSFSAPDNKGDCPLWSALQSEQFEIASVLVRHGVDTDCWGSGPEGCLQTLLHRAIDENKEQAAQFLIRSGCDLDSPRQPGPQGQGGDEAKDKASPLHLCCQWGLRIVLHTLIDHGANVNAVDCDLKTPLHIAIENQHEEIIGILLCHPGIDLKIRDKSGNTPFAAALQVRNNKAAQNILERLPNAAEQMDQRGRNFLHLAIMRDDLESVLFLLSIHVDVNSRVHDVNQTPPLHLAAASEKEMLIRNLILAGARLNDRDATQKTALHIAAERGTVAAVSALLQNGADFDAVDGDGNNALHIAVREGHISVVRELLTESELNAETVNLKGRNPLHELCRCGKDNTAAGILELFLECMPKYPINAPDLQGNTPLLLAYMRGQATLCRTLVKRGACLGAENKEGLTIFNFKLATNQLLHRLLDELPQESPWATSELCQECGTKFTITMRKHHCRHCGRILCSRCSNNDVPIIKFAINKPVRVCCVCFEVLQVGSGGGGVGGGGV</sequence>
<dbReference type="InterPro" id="IPR049763">
    <property type="entry name" value="ANKFY1_BACK"/>
</dbReference>
<feature type="repeat" description="ANK" evidence="6">
    <location>
        <begin position="905"/>
        <end position="937"/>
    </location>
</feature>
<keyword evidence="2" id="KW-0677">Repeat</keyword>
<dbReference type="PROSITE" id="PS50297">
    <property type="entry name" value="ANK_REP_REGION"/>
    <property type="match status" value="8"/>
</dbReference>
<dbReference type="Gene3D" id="3.30.710.10">
    <property type="entry name" value="Potassium Channel Kv1.1, Chain A"/>
    <property type="match status" value="1"/>
</dbReference>
<dbReference type="FunFam" id="1.25.40.20:FF:000628">
    <property type="entry name" value="Uncharacterized protein, isoform D"/>
    <property type="match status" value="1"/>
</dbReference>
<evidence type="ECO:0000256" key="3">
    <source>
        <dbReference type="ARBA" id="ARBA00022771"/>
    </source>
</evidence>